<feature type="domain" description="Spc7 kinetochore protein" evidence="3">
    <location>
        <begin position="783"/>
        <end position="1099"/>
    </location>
</feature>
<dbReference type="PANTHER" id="PTHR28260">
    <property type="entry name" value="SPINDLE POLE BODY COMPONENT SPC105"/>
    <property type="match status" value="1"/>
</dbReference>
<feature type="compositionally biased region" description="Low complexity" evidence="2">
    <location>
        <begin position="673"/>
        <end position="700"/>
    </location>
</feature>
<feature type="compositionally biased region" description="Low complexity" evidence="2">
    <location>
        <begin position="74"/>
        <end position="90"/>
    </location>
</feature>
<dbReference type="AlphaFoldDB" id="A0AAD5VUC5"/>
<feature type="region of interest" description="Disordered" evidence="2">
    <location>
        <begin position="255"/>
        <end position="289"/>
    </location>
</feature>
<dbReference type="GO" id="GO:1990758">
    <property type="term" value="P:mitotic sister chromatid biorientation"/>
    <property type="evidence" value="ECO:0007669"/>
    <property type="project" value="TreeGrafter"/>
</dbReference>
<feature type="compositionally biased region" description="Low complexity" evidence="2">
    <location>
        <begin position="515"/>
        <end position="543"/>
    </location>
</feature>
<dbReference type="InterPro" id="IPR013253">
    <property type="entry name" value="Spc7_domain"/>
</dbReference>
<dbReference type="GO" id="GO:0034501">
    <property type="term" value="P:protein localization to kinetochore"/>
    <property type="evidence" value="ECO:0007669"/>
    <property type="project" value="TreeGrafter"/>
</dbReference>
<feature type="compositionally biased region" description="Polar residues" evidence="2">
    <location>
        <begin position="499"/>
        <end position="511"/>
    </location>
</feature>
<accession>A0AAD5VUC5</accession>
<evidence type="ECO:0000259" key="3">
    <source>
        <dbReference type="SMART" id="SM00787"/>
    </source>
</evidence>
<keyword evidence="5" id="KW-1185">Reference proteome</keyword>
<dbReference type="InterPro" id="IPR040850">
    <property type="entry name" value="Knl1_RWD_C"/>
</dbReference>
<feature type="region of interest" description="Disordered" evidence="2">
    <location>
        <begin position="128"/>
        <end position="197"/>
    </location>
</feature>
<feature type="region of interest" description="Disordered" evidence="2">
    <location>
        <begin position="1"/>
        <end position="57"/>
    </location>
</feature>
<proteinExistence type="predicted"/>
<feature type="coiled-coil region" evidence="1">
    <location>
        <begin position="968"/>
        <end position="1027"/>
    </location>
</feature>
<feature type="region of interest" description="Disordered" evidence="2">
    <location>
        <begin position="70"/>
        <end position="90"/>
    </location>
</feature>
<dbReference type="EMBL" id="JANIEX010000433">
    <property type="protein sequence ID" value="KAJ3567148.1"/>
    <property type="molecule type" value="Genomic_DNA"/>
</dbReference>
<evidence type="ECO:0000256" key="2">
    <source>
        <dbReference type="SAM" id="MobiDB-lite"/>
    </source>
</evidence>
<dbReference type="InterPro" id="IPR033338">
    <property type="entry name" value="Spc105/Spc7"/>
</dbReference>
<feature type="compositionally biased region" description="Low complexity" evidence="2">
    <location>
        <begin position="736"/>
        <end position="754"/>
    </location>
</feature>
<dbReference type="Proteomes" id="UP001213000">
    <property type="component" value="Unassembled WGS sequence"/>
</dbReference>
<comment type="caution">
    <text evidence="4">The sequence shown here is derived from an EMBL/GenBank/DDBJ whole genome shotgun (WGS) entry which is preliminary data.</text>
</comment>
<dbReference type="GO" id="GO:0000776">
    <property type="term" value="C:kinetochore"/>
    <property type="evidence" value="ECO:0007669"/>
    <property type="project" value="TreeGrafter"/>
</dbReference>
<organism evidence="4 5">
    <name type="scientific">Leucocoprinus birnbaumii</name>
    <dbReference type="NCBI Taxonomy" id="56174"/>
    <lineage>
        <taxon>Eukaryota</taxon>
        <taxon>Fungi</taxon>
        <taxon>Dikarya</taxon>
        <taxon>Basidiomycota</taxon>
        <taxon>Agaricomycotina</taxon>
        <taxon>Agaricomycetes</taxon>
        <taxon>Agaricomycetidae</taxon>
        <taxon>Agaricales</taxon>
        <taxon>Agaricineae</taxon>
        <taxon>Agaricaceae</taxon>
        <taxon>Leucocoprinus</taxon>
    </lineage>
</organism>
<feature type="compositionally biased region" description="Low complexity" evidence="2">
    <location>
        <begin position="141"/>
        <end position="158"/>
    </location>
</feature>
<gene>
    <name evidence="4" type="ORF">NP233_g6546</name>
</gene>
<name>A0AAD5VUC5_9AGAR</name>
<dbReference type="Pfam" id="PF18210">
    <property type="entry name" value="Knl1_RWD_C"/>
    <property type="match status" value="1"/>
</dbReference>
<feature type="region of interest" description="Disordered" evidence="2">
    <location>
        <begin position="439"/>
        <end position="795"/>
    </location>
</feature>
<reference evidence="4" key="1">
    <citation type="submission" date="2022-07" db="EMBL/GenBank/DDBJ databases">
        <title>Genome Sequence of Leucocoprinus birnbaumii.</title>
        <authorList>
            <person name="Buettner E."/>
        </authorList>
    </citation>
    <scope>NUCLEOTIDE SEQUENCE</scope>
    <source>
        <strain evidence="4">VT141</strain>
    </source>
</reference>
<sequence>MAVLKEDSSKRRRSIAVPSSSKHAITAPTGRRRAHSIVPGEQLSGLDKARRPSFAPRKSILKTSALVNTDEASEQLSQPSNSQSSQVDDVTQSMDFTVDYRARLHDNTSRKSLGRRVSFAEHAHVRLFQIPNHDNTNSTGSPQSSPIPSSSPEIDQPPTLSNENDYPASFSRRRRSSIRNSMAGSEDMDLTTASPGLILDDEGGSALLDEEMDFDDQDDMDVTEVVKGDMLRRRSLGVRQPFAPVQPRESIVFPSDDAIPSDDEVGLTHDNDQSRSMLEDDSQVQSEVENSQAGMEFTVPMGQSLRPPPTEDPAWLALRQMTHSGNTPHEPEVPSEDDIHVNSGQQGMDLEDAMARLMRARDSMGANTTDATEDMEMTNAHPNFAVHEDSLLSTDDSLNDEMGDGNETLNISKVVGRLSLGGDARMSLGYQESTMDESGIYGSMQPLSSSTPRHSIAPSLETQQGREEGEETAPEIQVNNDSDTTPRPVVFHPPAPATSAPQIVTSTATPIPNQPQVTSTFTFVPPTAAPAVPRTPTKPTSPVKPKPKPTFSAAFAPPVTKPSPKKPTSSSTPSNETPNKRPFSVMQDGAHDSGRPSPAKRLALSQRPNERPSMGTPRKGPASLQHRGSASPDKRSASSGSTNLSVPPRRQSGYFARRKSLGNALVAPQNEQSNSNLALNPSSPARRISNGRSSLGSASSEAWARFDKNAPPPTVPTIVLPPEEPQLGAPSDQPLRPSSSPGPSRVPRSTTPTPSDIPEHVETQPMDMDQDQDAGTAVAQPEEETQPEDEDVPSISIQQFFSLTGIKFMDELTAPRRSMHPGISTRQTRNPEDIPLAEYYTAMGIDVPQLGLFTRVSKDLEGWMARSKAEFAQAEDEAAKMTPELFVEFMRADEEGQAELLASSITWLRGHPTQWQAKSDWYDWKLRWVEGLQSTAEQAFSDLQADARILEPLKKSAEELVPTLEKEYYEILQELEREQAEVAEIEASDQEYLNDLKVSIAEQNIEVEALRAELSEHTEQLNYLQGRLQELAIGKKEASDAITKAQHVLQMKENSTRTEVFRLRDELETLEDLHRFHIKKVSENMLEYIYASHFRVTIPCNNYLPIASRVDISRIDGPGLRTKDDFPKLSQLLLQAAKVLIHHTQPISCKEIIQYLSDYWSSCSQLRAQLFLLAIKYPVDILPMDCEGSPGFKARTKVMIPSKKAKVFVTFNFTPEIFSRWPLSINSLNCEVAVQYGDVSKTTISQAVSERLSQATASDNYACLLDACIEAQEIYNH</sequence>
<evidence type="ECO:0000256" key="1">
    <source>
        <dbReference type="SAM" id="Coils"/>
    </source>
</evidence>
<dbReference type="GO" id="GO:0007094">
    <property type="term" value="P:mitotic spindle assembly checkpoint signaling"/>
    <property type="evidence" value="ECO:0007669"/>
    <property type="project" value="TreeGrafter"/>
</dbReference>
<evidence type="ECO:0000313" key="5">
    <source>
        <dbReference type="Proteomes" id="UP001213000"/>
    </source>
</evidence>
<dbReference type="Pfam" id="PF08317">
    <property type="entry name" value="Spc7"/>
    <property type="match status" value="1"/>
</dbReference>
<evidence type="ECO:0000313" key="4">
    <source>
        <dbReference type="EMBL" id="KAJ3567148.1"/>
    </source>
</evidence>
<keyword evidence="1" id="KW-0175">Coiled coil</keyword>
<dbReference type="SMART" id="SM00787">
    <property type="entry name" value="Spc7"/>
    <property type="match status" value="1"/>
</dbReference>
<feature type="compositionally biased region" description="Low complexity" evidence="2">
    <location>
        <begin position="566"/>
        <end position="577"/>
    </location>
</feature>
<protein>
    <recommendedName>
        <fullName evidence="3">Spc7 kinetochore protein domain-containing protein</fullName>
    </recommendedName>
</protein>
<dbReference type="PANTHER" id="PTHR28260:SF1">
    <property type="entry name" value="SPINDLE POLE BODY COMPONENT SPC105"/>
    <property type="match status" value="1"/>
</dbReference>
<feature type="compositionally biased region" description="Acidic residues" evidence="2">
    <location>
        <begin position="781"/>
        <end position="792"/>
    </location>
</feature>